<dbReference type="Pfam" id="PF13578">
    <property type="entry name" value="Methyltransf_24"/>
    <property type="match status" value="1"/>
</dbReference>
<dbReference type="SUPFAM" id="SSF53335">
    <property type="entry name" value="S-adenosyl-L-methionine-dependent methyltransferases"/>
    <property type="match status" value="1"/>
</dbReference>
<evidence type="ECO:0000313" key="1">
    <source>
        <dbReference type="EMBL" id="QIM67080.1"/>
    </source>
</evidence>
<dbReference type="AlphaFoldDB" id="A0A6G8JIR4"/>
<dbReference type="Proteomes" id="UP000501366">
    <property type="component" value="Chromosome"/>
</dbReference>
<keyword evidence="1" id="KW-0489">Methyltransferase</keyword>
<protein>
    <submittedName>
        <fullName evidence="1">Methyltransferase</fullName>
    </submittedName>
</protein>
<dbReference type="GO" id="GO:0008168">
    <property type="term" value="F:methyltransferase activity"/>
    <property type="evidence" value="ECO:0007669"/>
    <property type="project" value="UniProtKB-KW"/>
</dbReference>
<dbReference type="EMBL" id="CP015030">
    <property type="protein sequence ID" value="QIM67080.1"/>
    <property type="molecule type" value="Genomic_DNA"/>
</dbReference>
<name>A0A6G8JIR4_9PAST</name>
<reference evidence="1 2" key="1">
    <citation type="submission" date="2016-03" db="EMBL/GenBank/DDBJ databases">
        <authorList>
            <person name="Bojesen A.M."/>
            <person name="Planet P."/>
            <person name="Hansen M.J."/>
        </authorList>
    </citation>
    <scope>NUCLEOTIDE SEQUENCE [LARGE SCALE GENOMIC DNA]</scope>
    <source>
        <strain evidence="1 2">B 234/94</strain>
    </source>
</reference>
<dbReference type="GO" id="GO:0032259">
    <property type="term" value="P:methylation"/>
    <property type="evidence" value="ECO:0007669"/>
    <property type="project" value="UniProtKB-KW"/>
</dbReference>
<keyword evidence="1" id="KW-0808">Transferase</keyword>
<dbReference type="KEGG" id="mgra:A4G16_06685"/>
<organism evidence="1 2">
    <name type="scientific">Mannheimia granulomatis</name>
    <dbReference type="NCBI Taxonomy" id="85402"/>
    <lineage>
        <taxon>Bacteria</taxon>
        <taxon>Pseudomonadati</taxon>
        <taxon>Pseudomonadota</taxon>
        <taxon>Gammaproteobacteria</taxon>
        <taxon>Pasteurellales</taxon>
        <taxon>Pasteurellaceae</taxon>
        <taxon>Mannheimia</taxon>
    </lineage>
</organism>
<evidence type="ECO:0000313" key="2">
    <source>
        <dbReference type="Proteomes" id="UP000501366"/>
    </source>
</evidence>
<sequence>MICQPNQSSEYSFSSDWFSHNIPSLNSIFDHLKPQRILEIGSFEGRSTVFFIEKALEYQPSVEITCIDSWEGGAEHAGVWNMGQVEQNFVHNIKLAIAHYPTATVHKKRGYSHPRMIELLANGYEGYFDYIYIDGSHEAPDVLFDALLAHRLVRQGGIISFDDYLWSPDNEGEQRHYMLVKPAVDHYVNTYQQKLHVIQNLPPYQLHVIKRKD</sequence>
<proteinExistence type="predicted"/>
<dbReference type="PANTHER" id="PTHR37909:SF1">
    <property type="entry name" value="S-ADENOSYL-L-METHIONINE-DEPENDENT METHYLTRANSFERASES SUPERFAMILY PROTEIN"/>
    <property type="match status" value="1"/>
</dbReference>
<dbReference type="RefSeq" id="WP_165889253.1">
    <property type="nucleotide sequence ID" value="NZ_CP015030.1"/>
</dbReference>
<accession>A0A6G8JIR4</accession>
<dbReference type="PANTHER" id="PTHR37909">
    <property type="entry name" value="S-ADENOSYL-L-METHIONINE-DEPENDENT METHYLTRANSFERASES SUPERFAMILY PROTEIN"/>
    <property type="match status" value="1"/>
</dbReference>
<dbReference type="InterPro" id="IPR029063">
    <property type="entry name" value="SAM-dependent_MTases_sf"/>
</dbReference>
<dbReference type="Gene3D" id="3.40.50.150">
    <property type="entry name" value="Vaccinia Virus protein VP39"/>
    <property type="match status" value="1"/>
</dbReference>
<gene>
    <name evidence="1" type="ORF">A4G16_06685</name>
</gene>